<protein>
    <recommendedName>
        <fullName evidence="1">N-acetyltransferase domain-containing protein</fullName>
    </recommendedName>
</protein>
<proteinExistence type="predicted"/>
<dbReference type="EMBL" id="UHFN01000002">
    <property type="protein sequence ID" value="SUN58018.1"/>
    <property type="molecule type" value="Genomic_DNA"/>
</dbReference>
<dbReference type="OrthoDB" id="9800193at2"/>
<accession>A0A380JZ48</accession>
<name>A0A380JZ48_9STRE</name>
<keyword evidence="3" id="KW-1185">Reference proteome</keyword>
<evidence type="ECO:0000313" key="3">
    <source>
        <dbReference type="Proteomes" id="UP000254924"/>
    </source>
</evidence>
<dbReference type="AlphaFoldDB" id="A0A380JZ48"/>
<dbReference type="SUPFAM" id="SSF55729">
    <property type="entry name" value="Acyl-CoA N-acyltransferases (Nat)"/>
    <property type="match status" value="1"/>
</dbReference>
<dbReference type="InterPro" id="IPR000182">
    <property type="entry name" value="GNAT_dom"/>
</dbReference>
<dbReference type="GeneID" id="78355585"/>
<evidence type="ECO:0000259" key="1">
    <source>
        <dbReference type="PROSITE" id="PS51186"/>
    </source>
</evidence>
<organism evidence="2 3">
    <name type="scientific">Streptococcus hyointestinalis</name>
    <dbReference type="NCBI Taxonomy" id="1337"/>
    <lineage>
        <taxon>Bacteria</taxon>
        <taxon>Bacillati</taxon>
        <taxon>Bacillota</taxon>
        <taxon>Bacilli</taxon>
        <taxon>Lactobacillales</taxon>
        <taxon>Streptococcaceae</taxon>
        <taxon>Streptococcus</taxon>
    </lineage>
</organism>
<reference evidence="2 3" key="1">
    <citation type="submission" date="2018-06" db="EMBL/GenBank/DDBJ databases">
        <authorList>
            <consortium name="Pathogen Informatics"/>
            <person name="Doyle S."/>
        </authorList>
    </citation>
    <scope>NUCLEOTIDE SEQUENCE [LARGE SCALE GENOMIC DNA]</scope>
    <source>
        <strain evidence="2 3">NCTC12224</strain>
    </source>
</reference>
<dbReference type="CDD" id="cd04301">
    <property type="entry name" value="NAT_SF"/>
    <property type="match status" value="1"/>
</dbReference>
<dbReference type="Pfam" id="PF00583">
    <property type="entry name" value="Acetyltransf_1"/>
    <property type="match status" value="1"/>
</dbReference>
<dbReference type="Gene3D" id="3.40.630.30">
    <property type="match status" value="1"/>
</dbReference>
<dbReference type="RefSeq" id="WP_115267789.1">
    <property type="nucleotide sequence ID" value="NZ_JBNPOC010000030.1"/>
</dbReference>
<dbReference type="GO" id="GO:0016747">
    <property type="term" value="F:acyltransferase activity, transferring groups other than amino-acyl groups"/>
    <property type="evidence" value="ECO:0007669"/>
    <property type="project" value="InterPro"/>
</dbReference>
<dbReference type="InterPro" id="IPR016181">
    <property type="entry name" value="Acyl_CoA_acyltransferase"/>
</dbReference>
<gene>
    <name evidence="2" type="ORF">NCTC12224_00068</name>
</gene>
<dbReference type="PROSITE" id="PS51186">
    <property type="entry name" value="GNAT"/>
    <property type="match status" value="1"/>
</dbReference>
<feature type="domain" description="N-acetyltransferase" evidence="1">
    <location>
        <begin position="1"/>
        <end position="147"/>
    </location>
</feature>
<evidence type="ECO:0000313" key="2">
    <source>
        <dbReference type="EMBL" id="SUN58018.1"/>
    </source>
</evidence>
<sequence>MDIMGTTFVELNDDERRSLFDLAEYGYVFDWTRQSSYKSSTVAALLNGEVAGLVEFERQPEDQLNHLWLIEVATNYRGTGIAGKLLAYVAKDSIEQGFDGFVLNEAKTALHELYITKYGATPIGKTRLLYFDTEAAQRLIERYLGGE</sequence>
<dbReference type="Proteomes" id="UP000254924">
    <property type="component" value="Unassembled WGS sequence"/>
</dbReference>